<organism evidence="1 2">
    <name type="scientific">Trichoderma lentiforme</name>
    <dbReference type="NCBI Taxonomy" id="1567552"/>
    <lineage>
        <taxon>Eukaryota</taxon>
        <taxon>Fungi</taxon>
        <taxon>Dikarya</taxon>
        <taxon>Ascomycota</taxon>
        <taxon>Pezizomycotina</taxon>
        <taxon>Sordariomycetes</taxon>
        <taxon>Hypocreomycetidae</taxon>
        <taxon>Hypocreales</taxon>
        <taxon>Hypocreaceae</taxon>
        <taxon>Trichoderma</taxon>
    </lineage>
</organism>
<evidence type="ECO:0000313" key="2">
    <source>
        <dbReference type="Proteomes" id="UP000801864"/>
    </source>
</evidence>
<keyword evidence="2" id="KW-1185">Reference proteome</keyword>
<dbReference type="AlphaFoldDB" id="A0A9P5CD74"/>
<protein>
    <submittedName>
        <fullName evidence="1">Uncharacterized protein</fullName>
    </submittedName>
</protein>
<accession>A0A9P5CD74</accession>
<proteinExistence type="predicted"/>
<sequence length="84" mass="9567">MVTLPNFIKVIEADPFQGAKELLGTHYEEKRVPVLGVKSHLVDDLNVVNHLPLQFAYPDTPQLYNYTYASSTAAQQYQIEMPQM</sequence>
<gene>
    <name evidence="1" type="ORF">CFAM422_007696</name>
</gene>
<name>A0A9P5CD74_9HYPO</name>
<dbReference type="EMBL" id="QLNT01000013">
    <property type="protein sequence ID" value="KAF3068570.1"/>
    <property type="molecule type" value="Genomic_DNA"/>
</dbReference>
<dbReference type="Proteomes" id="UP000801864">
    <property type="component" value="Unassembled WGS sequence"/>
</dbReference>
<reference evidence="1 2" key="1">
    <citation type="submission" date="2018-06" db="EMBL/GenBank/DDBJ databases">
        <title>Genome analysis of cellulolytic fungus Trichoderma lentiforme CFAM-422.</title>
        <authorList>
            <person name="Steindorff A.S."/>
            <person name="Formighieri E.F."/>
            <person name="Midorikawa G.E.O."/>
            <person name="Tamietti M.S."/>
            <person name="Ramos E.Z."/>
            <person name="Silva A.S."/>
            <person name="Bon E.P.S."/>
            <person name="Mendes T.D."/>
            <person name="Damaso M.C.T."/>
            <person name="Favaro L.C.L."/>
        </authorList>
    </citation>
    <scope>NUCLEOTIDE SEQUENCE [LARGE SCALE GENOMIC DNA]</scope>
    <source>
        <strain evidence="1 2">CFAM-422</strain>
    </source>
</reference>
<evidence type="ECO:0000313" key="1">
    <source>
        <dbReference type="EMBL" id="KAF3068570.1"/>
    </source>
</evidence>
<comment type="caution">
    <text evidence="1">The sequence shown here is derived from an EMBL/GenBank/DDBJ whole genome shotgun (WGS) entry which is preliminary data.</text>
</comment>